<reference evidence="20" key="1">
    <citation type="journal article" date="2021" name="Nat. Commun.">
        <title>Genomic analyses provide insights into spinach domestication and the genetic basis of agronomic traits.</title>
        <authorList>
            <person name="Cai X."/>
            <person name="Sun X."/>
            <person name="Xu C."/>
            <person name="Sun H."/>
            <person name="Wang X."/>
            <person name="Ge C."/>
            <person name="Zhang Z."/>
            <person name="Wang Q."/>
            <person name="Fei Z."/>
            <person name="Jiao C."/>
            <person name="Wang Q."/>
        </authorList>
    </citation>
    <scope>NUCLEOTIDE SEQUENCE [LARGE SCALE GENOMIC DNA]</scope>
    <source>
        <strain evidence="20">cv. Varoflay</strain>
    </source>
</reference>
<dbReference type="CDD" id="cd23509">
    <property type="entry name" value="Gnk2-like"/>
    <property type="match status" value="2"/>
</dbReference>
<keyword evidence="12" id="KW-0675">Receptor</keyword>
<feature type="region of interest" description="Disordered" evidence="15">
    <location>
        <begin position="257"/>
        <end position="281"/>
    </location>
</feature>
<feature type="domain" description="Gnk2-homologous" evidence="19">
    <location>
        <begin position="29"/>
        <end position="137"/>
    </location>
</feature>
<feature type="signal peptide" evidence="17">
    <location>
        <begin position="1"/>
        <end position="28"/>
    </location>
</feature>
<feature type="domain" description="Protein kinase" evidence="18">
    <location>
        <begin position="358"/>
        <end position="636"/>
    </location>
</feature>
<dbReference type="GO" id="GO:0009737">
    <property type="term" value="P:response to abscisic acid"/>
    <property type="evidence" value="ECO:0007669"/>
    <property type="project" value="UniProtKB-ARBA"/>
</dbReference>
<dbReference type="KEGG" id="soe:110805284"/>
<keyword evidence="9 14" id="KW-0067">ATP-binding</keyword>
<feature type="compositionally biased region" description="Pro residues" evidence="15">
    <location>
        <begin position="257"/>
        <end position="271"/>
    </location>
</feature>
<feature type="binding site" evidence="14">
    <location>
        <position position="386"/>
    </location>
    <ligand>
        <name>ATP</name>
        <dbReference type="ChEBI" id="CHEBI:30616"/>
    </ligand>
</feature>
<keyword evidence="13" id="KW-0325">Glycoprotein</keyword>
<dbReference type="GO" id="GO:0005886">
    <property type="term" value="C:plasma membrane"/>
    <property type="evidence" value="ECO:0007669"/>
    <property type="project" value="TreeGrafter"/>
</dbReference>
<evidence type="ECO:0000313" key="20">
    <source>
        <dbReference type="Proteomes" id="UP000813463"/>
    </source>
</evidence>
<keyword evidence="4 16" id="KW-0812">Transmembrane</keyword>
<dbReference type="Gene3D" id="3.30.200.20">
    <property type="entry name" value="Phosphorylase Kinase, domain 1"/>
    <property type="match status" value="1"/>
</dbReference>
<keyword evidence="8" id="KW-0418">Kinase</keyword>
<evidence type="ECO:0000256" key="3">
    <source>
        <dbReference type="ARBA" id="ARBA00022679"/>
    </source>
</evidence>
<dbReference type="InterPro" id="IPR017441">
    <property type="entry name" value="Protein_kinase_ATP_BS"/>
</dbReference>
<evidence type="ECO:0000256" key="2">
    <source>
        <dbReference type="ARBA" id="ARBA00022527"/>
    </source>
</evidence>
<evidence type="ECO:0000256" key="14">
    <source>
        <dbReference type="PROSITE-ProRule" id="PRU10141"/>
    </source>
</evidence>
<keyword evidence="7 14" id="KW-0547">Nucleotide-binding</keyword>
<gene>
    <name evidence="21" type="primary">LOC110805284</name>
</gene>
<evidence type="ECO:0000256" key="15">
    <source>
        <dbReference type="SAM" id="MobiDB-lite"/>
    </source>
</evidence>
<keyword evidence="6" id="KW-0677">Repeat</keyword>
<dbReference type="PANTHER" id="PTHR27002">
    <property type="entry name" value="RECEPTOR-LIKE SERINE/THREONINE-PROTEIN KINASE SD1-8"/>
    <property type="match status" value="1"/>
</dbReference>
<evidence type="ECO:0000313" key="21">
    <source>
        <dbReference type="RefSeq" id="XP_021866572.2"/>
    </source>
</evidence>
<dbReference type="SUPFAM" id="SSF56112">
    <property type="entry name" value="Protein kinase-like (PK-like)"/>
    <property type="match status" value="1"/>
</dbReference>
<evidence type="ECO:0000259" key="19">
    <source>
        <dbReference type="PROSITE" id="PS51473"/>
    </source>
</evidence>
<comment type="subcellular location">
    <subcellularLocation>
        <location evidence="1">Membrane</location>
        <topology evidence="1">Single-pass membrane protein</topology>
    </subcellularLocation>
</comment>
<organism evidence="20 21">
    <name type="scientific">Spinacia oleracea</name>
    <name type="common">Spinach</name>
    <dbReference type="NCBI Taxonomy" id="3562"/>
    <lineage>
        <taxon>Eukaryota</taxon>
        <taxon>Viridiplantae</taxon>
        <taxon>Streptophyta</taxon>
        <taxon>Embryophyta</taxon>
        <taxon>Tracheophyta</taxon>
        <taxon>Spermatophyta</taxon>
        <taxon>Magnoliopsida</taxon>
        <taxon>eudicotyledons</taxon>
        <taxon>Gunneridae</taxon>
        <taxon>Pentapetalae</taxon>
        <taxon>Caryophyllales</taxon>
        <taxon>Chenopodiaceae</taxon>
        <taxon>Chenopodioideae</taxon>
        <taxon>Anserineae</taxon>
        <taxon>Spinacia</taxon>
    </lineage>
</organism>
<evidence type="ECO:0000256" key="12">
    <source>
        <dbReference type="ARBA" id="ARBA00023170"/>
    </source>
</evidence>
<proteinExistence type="predicted"/>
<dbReference type="CDD" id="cd14066">
    <property type="entry name" value="STKc_IRAK"/>
    <property type="match status" value="1"/>
</dbReference>
<evidence type="ECO:0000256" key="6">
    <source>
        <dbReference type="ARBA" id="ARBA00022737"/>
    </source>
</evidence>
<evidence type="ECO:0000256" key="17">
    <source>
        <dbReference type="SAM" id="SignalP"/>
    </source>
</evidence>
<dbReference type="Proteomes" id="UP000813463">
    <property type="component" value="Chromosome 6"/>
</dbReference>
<evidence type="ECO:0000256" key="13">
    <source>
        <dbReference type="ARBA" id="ARBA00023180"/>
    </source>
</evidence>
<dbReference type="RefSeq" id="XP_021866572.2">
    <property type="nucleotide sequence ID" value="XM_022010880.2"/>
</dbReference>
<evidence type="ECO:0000256" key="1">
    <source>
        <dbReference type="ARBA" id="ARBA00004167"/>
    </source>
</evidence>
<dbReference type="Gene3D" id="1.10.510.10">
    <property type="entry name" value="Transferase(Phosphotransferase) domain 1"/>
    <property type="match status" value="1"/>
</dbReference>
<dbReference type="Pfam" id="PF07714">
    <property type="entry name" value="PK_Tyr_Ser-Thr"/>
    <property type="match status" value="1"/>
</dbReference>
<dbReference type="InterPro" id="IPR001245">
    <property type="entry name" value="Ser-Thr/Tyr_kinase_cat_dom"/>
</dbReference>
<keyword evidence="2" id="KW-0723">Serine/threonine-protein kinase</keyword>
<name>A0A9R0JEX2_SPIOL</name>
<dbReference type="PANTHER" id="PTHR27002:SF980">
    <property type="entry name" value="CYSTEINE-RICH RECEPTOR-LIKE PROTEIN KINASE 10 ISOFORM X1"/>
    <property type="match status" value="1"/>
</dbReference>
<keyword evidence="3" id="KW-0808">Transferase</keyword>
<evidence type="ECO:0000256" key="16">
    <source>
        <dbReference type="SAM" id="Phobius"/>
    </source>
</evidence>
<sequence length="682" mass="76549">MAQKINKSSLIFLLPILIILTTISKSTSLYPIYSCSNTTMFANNTQYQTNLNTLFTFLSSNSTTPTGFHQAVSTNGTATDEAVYGHFLCRGDQNATSCQDCVTTAVTIDLPRLHCPNRKEAIIWYDKCMVRYSNCSFFNSMDDSRAVVYWSDPGQVIRNETRFMELLKKMMNNEIAVRAALGGSQKKFSTGFVNVTAFQTIYGLGQCTPDLSPSDCNTCLETAVGSFIVGQSGGVMPPSCKVQYDIIPFFDLSLLPPPPPPSSPPSQPSQPPSSTEDFTHTRGHGSYTAKIAILITVPTVALTSLIVWLIYFLFRRRKTWRNAKTDSGSLHRVKNDESISLVSLQFDFHTIRVATNNFSDANKLGRGGFGTVYKGRLANGQEVAVKRLAKNSNQGDGEFKTEVLLVAKLQHRNLVRLLGFCIERKERILIYEFVANTSLDHFLFDVSKRSYLDWRSRYNIIVCIARGILYLHEESRLRIIHRDLKASNILLDDEMNPKVADFGTAKLFEADQSQGDTNRIVGTYAYMAPEYALYGLFSVKSDVYSFGVLVLEIITGRKNRGSPNGNEEDEEDLIYFVWRNWRKNTPLRIVDPTLSIRSKIEIIRCIHMGLLCVQENVEDRPTMSFVVLMLSSHSLTLPVPSSPAYITPTTNGRGTTRPRDSKEIYVGRSSVNEDSITDLYPR</sequence>
<accession>A0A9R0JEX2</accession>
<feature type="chain" id="PRO_5046063162" evidence="17">
    <location>
        <begin position="29"/>
        <end position="682"/>
    </location>
</feature>
<dbReference type="PROSITE" id="PS51473">
    <property type="entry name" value="GNK2"/>
    <property type="match status" value="2"/>
</dbReference>
<keyword evidence="10 16" id="KW-1133">Transmembrane helix</keyword>
<reference evidence="21" key="2">
    <citation type="submission" date="2025-08" db="UniProtKB">
        <authorList>
            <consortium name="RefSeq"/>
        </authorList>
    </citation>
    <scope>IDENTIFICATION</scope>
    <source>
        <tissue evidence="21">Leaf</tissue>
    </source>
</reference>
<dbReference type="InterPro" id="IPR000719">
    <property type="entry name" value="Prot_kinase_dom"/>
</dbReference>
<dbReference type="PROSITE" id="PS00108">
    <property type="entry name" value="PROTEIN_KINASE_ST"/>
    <property type="match status" value="1"/>
</dbReference>
<keyword evidence="5 17" id="KW-0732">Signal</keyword>
<dbReference type="GO" id="GO:0005524">
    <property type="term" value="F:ATP binding"/>
    <property type="evidence" value="ECO:0007669"/>
    <property type="project" value="UniProtKB-UniRule"/>
</dbReference>
<evidence type="ECO:0000259" key="18">
    <source>
        <dbReference type="PROSITE" id="PS50011"/>
    </source>
</evidence>
<dbReference type="AlphaFoldDB" id="A0A9R0JEX2"/>
<dbReference type="InterPro" id="IPR011009">
    <property type="entry name" value="Kinase-like_dom_sf"/>
</dbReference>
<dbReference type="Gene3D" id="3.30.430.20">
    <property type="entry name" value="Gnk2 domain, C-X8-C-X2-C motif"/>
    <property type="match status" value="2"/>
</dbReference>
<evidence type="ECO:0000256" key="11">
    <source>
        <dbReference type="ARBA" id="ARBA00023136"/>
    </source>
</evidence>
<dbReference type="Pfam" id="PF01657">
    <property type="entry name" value="Stress-antifung"/>
    <property type="match status" value="2"/>
</dbReference>
<dbReference type="GeneID" id="110805284"/>
<evidence type="ECO:0000256" key="9">
    <source>
        <dbReference type="ARBA" id="ARBA00022840"/>
    </source>
</evidence>
<dbReference type="InterPro" id="IPR002902">
    <property type="entry name" value="GNK2"/>
</dbReference>
<evidence type="ECO:0000256" key="10">
    <source>
        <dbReference type="ARBA" id="ARBA00022989"/>
    </source>
</evidence>
<dbReference type="PROSITE" id="PS50011">
    <property type="entry name" value="PROTEIN_KINASE_DOM"/>
    <property type="match status" value="1"/>
</dbReference>
<feature type="domain" description="Gnk2-homologous" evidence="19">
    <location>
        <begin position="144"/>
        <end position="249"/>
    </location>
</feature>
<protein>
    <submittedName>
        <fullName evidence="21">Cysteine-rich receptor-like protein kinase 44</fullName>
    </submittedName>
</protein>
<dbReference type="InterPro" id="IPR038408">
    <property type="entry name" value="GNK2_sf"/>
</dbReference>
<dbReference type="InterPro" id="IPR008271">
    <property type="entry name" value="Ser/Thr_kinase_AS"/>
</dbReference>
<feature type="transmembrane region" description="Helical" evidence="16">
    <location>
        <begin position="291"/>
        <end position="314"/>
    </location>
</feature>
<evidence type="ECO:0000256" key="4">
    <source>
        <dbReference type="ARBA" id="ARBA00022692"/>
    </source>
</evidence>
<dbReference type="SMART" id="SM00220">
    <property type="entry name" value="S_TKc"/>
    <property type="match status" value="1"/>
</dbReference>
<dbReference type="PROSITE" id="PS00107">
    <property type="entry name" value="PROTEIN_KINASE_ATP"/>
    <property type="match status" value="1"/>
</dbReference>
<evidence type="ECO:0000256" key="5">
    <source>
        <dbReference type="ARBA" id="ARBA00022729"/>
    </source>
</evidence>
<evidence type="ECO:0000256" key="8">
    <source>
        <dbReference type="ARBA" id="ARBA00022777"/>
    </source>
</evidence>
<keyword evidence="11 16" id="KW-0472">Membrane</keyword>
<keyword evidence="20" id="KW-1185">Reference proteome</keyword>
<dbReference type="GO" id="GO:0004674">
    <property type="term" value="F:protein serine/threonine kinase activity"/>
    <property type="evidence" value="ECO:0007669"/>
    <property type="project" value="UniProtKB-KW"/>
</dbReference>
<evidence type="ECO:0000256" key="7">
    <source>
        <dbReference type="ARBA" id="ARBA00022741"/>
    </source>
</evidence>